<gene>
    <name evidence="21" type="ORF">TrRE_jg4671</name>
</gene>
<evidence type="ECO:0000256" key="4">
    <source>
        <dbReference type="ARBA" id="ARBA00012180"/>
    </source>
</evidence>
<evidence type="ECO:0000256" key="6">
    <source>
        <dbReference type="ARBA" id="ARBA00022722"/>
    </source>
</evidence>
<dbReference type="Gene3D" id="3.40.50.300">
    <property type="entry name" value="P-loop containing nucleotide triphosphate hydrolases"/>
    <property type="match status" value="3"/>
</dbReference>
<evidence type="ECO:0000256" key="5">
    <source>
        <dbReference type="ARBA" id="ARBA00017721"/>
    </source>
</evidence>
<dbReference type="OrthoDB" id="407198at2759"/>
<feature type="compositionally biased region" description="Basic residues" evidence="19">
    <location>
        <begin position="792"/>
        <end position="802"/>
    </location>
</feature>
<dbReference type="InterPro" id="IPR037056">
    <property type="entry name" value="RNase_H1_N_sf"/>
</dbReference>
<dbReference type="GO" id="GO:0031297">
    <property type="term" value="P:replication fork processing"/>
    <property type="evidence" value="ECO:0007669"/>
    <property type="project" value="TreeGrafter"/>
</dbReference>
<dbReference type="Pfam" id="PF01693">
    <property type="entry name" value="Cauli_VI"/>
    <property type="match status" value="1"/>
</dbReference>
<evidence type="ECO:0000256" key="7">
    <source>
        <dbReference type="ARBA" id="ARBA00022723"/>
    </source>
</evidence>
<evidence type="ECO:0000256" key="16">
    <source>
        <dbReference type="ARBA" id="ARBA00034808"/>
    </source>
</evidence>
<dbReference type="GO" id="GO:0000724">
    <property type="term" value="P:double-strand break repair via homologous recombination"/>
    <property type="evidence" value="ECO:0007669"/>
    <property type="project" value="TreeGrafter"/>
</dbReference>
<evidence type="ECO:0000313" key="21">
    <source>
        <dbReference type="EMBL" id="GMH68003.1"/>
    </source>
</evidence>
<proteinExistence type="inferred from homology"/>
<dbReference type="PROSITE" id="PS51198">
    <property type="entry name" value="UVRD_HELICASE_ATP_BIND"/>
    <property type="match status" value="1"/>
</dbReference>
<protein>
    <recommendedName>
        <fullName evidence="5">Ribonuclease H</fullName>
        <ecNumber evidence="4">3.1.26.4</ecNumber>
        <ecNumber evidence="16">5.6.2.4</ecNumber>
    </recommendedName>
</protein>
<feature type="compositionally biased region" description="Basic and acidic residues" evidence="19">
    <location>
        <begin position="770"/>
        <end position="779"/>
    </location>
</feature>
<feature type="region of interest" description="Disordered" evidence="19">
    <location>
        <begin position="1"/>
        <end position="28"/>
    </location>
</feature>
<comment type="similarity">
    <text evidence="3">Belongs to the RNase H family.</text>
</comment>
<evidence type="ECO:0000256" key="2">
    <source>
        <dbReference type="ARBA" id="ARBA00004065"/>
    </source>
</evidence>
<dbReference type="AlphaFoldDB" id="A0A9W7AEZ9"/>
<evidence type="ECO:0000256" key="19">
    <source>
        <dbReference type="SAM" id="MobiDB-lite"/>
    </source>
</evidence>
<sequence length="866" mass="97216">MKDASEKRKRSKLKLKRKKHPNTSNKDTHKVVDLCHDTGSQHAPIDVDEDCEMMTISSGLSPEFAHLGGSPGFRNLGKAKNDLGSPGFGKLGKSKNAIKLTMEQAEIIKLAKAPGMNRGEIIRVRAAAGTGKTTTLQQIVSALASFGHTRISYVTFNKSAAMDAERRFSKDPTILQMKAMCDCKTTHSAAFGSWMCYKDTRLGNPDDEAAIDSLIESTLSDDIDLFLAPLIADKEGVSKQAAMGVRKQVIFFIRKQICNEFLFKAGDAATCFTAKKTYYPAKKEHMEGSGSLLNKYIPSKCAGWDPFDIPFYNCTALLVDECQDLTECQVDWFLTQASLYKRQVFFVGDTNQGIYGFRGAKSTNIDNFNAKHKAAADVIDRTLTHSFRFDQNMACAANTMLFMKERSMQPDPGYRVTGAGKNKGVIVKVKLTLDEVPNFTVVGFSNMCLFAFALTLLLEPEPSQDAEVEDEDAHRPLRFRPPEQIPKVALMGKGEGSGRGKWKSIFNDIEMFSNLYGGFFDGKNSSKFTNRYHEFRGETIEFKNIAKIIEMRELTKYSICISLVQRHKDKTMEVVNTFRSQIYDKYHKEEDADIILSTVHAAKGCEWDNVVVLDDLCGISAFIPKDMQKKQYNKDNKKPPKGVPREWQFKTKDYGDDLNLWYVALTRARKVMAVPPKFLKLFEKLSTWPLSKAELAARAAEMQAEKEMSQNSNGSGSGSQPPEAYEADEKMQKEIAYHLCVPWREKEMKFGGLEEGFRIYDTPSDAAKANGHEEVKGEVQGETWGEEEAGGNKKKKKKKKKKKSTWYAVAEGKKQGVFTTWEECKELTDGFKNAKFKGFPSKEEAEGWLAEELAGAYEMEDGEDCM</sequence>
<comment type="function">
    <text evidence="2">Endonuclease that specifically degrades the RNA of RNA-DNA hybrids.</text>
</comment>
<comment type="cofactor">
    <cofactor evidence="1">
        <name>Mg(2+)</name>
        <dbReference type="ChEBI" id="CHEBI:18420"/>
    </cofactor>
</comment>
<dbReference type="InterPro" id="IPR014017">
    <property type="entry name" value="DNA_helicase_UvrD-like_C"/>
</dbReference>
<dbReference type="FunFam" id="3.40.970.10:FF:000002">
    <property type="entry name" value="Ribonuclease H"/>
    <property type="match status" value="1"/>
</dbReference>
<keyword evidence="9" id="KW-0255">Endonuclease</keyword>
<dbReference type="InterPro" id="IPR027417">
    <property type="entry name" value="P-loop_NTPase"/>
</dbReference>
<comment type="catalytic activity">
    <reaction evidence="15">
        <text>Couples ATP hydrolysis with the unwinding of duplex DNA by translocating in the 3'-5' direction.</text>
        <dbReference type="EC" id="5.6.2.4"/>
    </reaction>
</comment>
<feature type="compositionally biased region" description="Low complexity" evidence="19">
    <location>
        <begin position="709"/>
        <end position="720"/>
    </location>
</feature>
<evidence type="ECO:0000256" key="1">
    <source>
        <dbReference type="ARBA" id="ARBA00001946"/>
    </source>
</evidence>
<keyword evidence="10 18" id="KW-0378">Hydrolase</keyword>
<evidence type="ECO:0000313" key="22">
    <source>
        <dbReference type="Proteomes" id="UP001165082"/>
    </source>
</evidence>
<evidence type="ECO:0000256" key="11">
    <source>
        <dbReference type="ARBA" id="ARBA00022806"/>
    </source>
</evidence>
<dbReference type="SUPFAM" id="SSF52540">
    <property type="entry name" value="P-loop containing nucleoside triphosphate hydrolases"/>
    <property type="match status" value="1"/>
</dbReference>
<keyword evidence="11 18" id="KW-0347">Helicase</keyword>
<keyword evidence="22" id="KW-1185">Reference proteome</keyword>
<dbReference type="Pfam" id="PF13361">
    <property type="entry name" value="UvrD_C"/>
    <property type="match status" value="1"/>
</dbReference>
<dbReference type="EC" id="3.1.26.4" evidence="4"/>
<evidence type="ECO:0000256" key="9">
    <source>
        <dbReference type="ARBA" id="ARBA00022759"/>
    </source>
</evidence>
<dbReference type="SUPFAM" id="SSF55658">
    <property type="entry name" value="L9 N-domain-like"/>
    <property type="match status" value="1"/>
</dbReference>
<dbReference type="GO" id="GO:0004523">
    <property type="term" value="F:RNA-DNA hybrid ribonuclease activity"/>
    <property type="evidence" value="ECO:0007669"/>
    <property type="project" value="UniProtKB-EC"/>
</dbReference>
<comment type="caution">
    <text evidence="21">The sequence shown here is derived from an EMBL/GenBank/DDBJ whole genome shotgun (WGS) entry which is preliminary data.</text>
</comment>
<feature type="domain" description="UvrD-like helicase ATP-binding" evidence="20">
    <location>
        <begin position="105"/>
        <end position="390"/>
    </location>
</feature>
<reference evidence="21" key="1">
    <citation type="submission" date="2022-07" db="EMBL/GenBank/DDBJ databases">
        <title>Genome analysis of Parmales, a sister group of diatoms, reveals the evolutionary specialization of diatoms from phago-mixotrophs to photoautotrophs.</title>
        <authorList>
            <person name="Ban H."/>
            <person name="Sato S."/>
            <person name="Yoshikawa S."/>
            <person name="Kazumasa Y."/>
            <person name="Nakamura Y."/>
            <person name="Ichinomiya M."/>
            <person name="Saitoh K."/>
            <person name="Sato N."/>
            <person name="Blanc-Mathieu R."/>
            <person name="Endo H."/>
            <person name="Kuwata A."/>
            <person name="Ogata H."/>
        </authorList>
    </citation>
    <scope>NUCLEOTIDE SEQUENCE</scope>
</reference>
<dbReference type="EMBL" id="BRXZ01001312">
    <property type="protein sequence ID" value="GMH68003.1"/>
    <property type="molecule type" value="Genomic_DNA"/>
</dbReference>
<dbReference type="InterPro" id="IPR000212">
    <property type="entry name" value="DNA_helicase_UvrD/REP"/>
</dbReference>
<evidence type="ECO:0000259" key="20">
    <source>
        <dbReference type="PROSITE" id="PS51198"/>
    </source>
</evidence>
<feature type="binding site" evidence="18">
    <location>
        <begin position="126"/>
        <end position="133"/>
    </location>
    <ligand>
        <name>ATP</name>
        <dbReference type="ChEBI" id="CHEBI:30616"/>
    </ligand>
</feature>
<name>A0A9W7AEZ9_9STRA</name>
<keyword evidence="14" id="KW-0413">Isomerase</keyword>
<organism evidence="21 22">
    <name type="scientific">Triparma retinervis</name>
    <dbReference type="NCBI Taxonomy" id="2557542"/>
    <lineage>
        <taxon>Eukaryota</taxon>
        <taxon>Sar</taxon>
        <taxon>Stramenopiles</taxon>
        <taxon>Ochrophyta</taxon>
        <taxon>Bolidophyceae</taxon>
        <taxon>Parmales</taxon>
        <taxon>Triparmaceae</taxon>
        <taxon>Triparma</taxon>
    </lineage>
</organism>
<dbReference type="GO" id="GO:0005634">
    <property type="term" value="C:nucleus"/>
    <property type="evidence" value="ECO:0007669"/>
    <property type="project" value="TreeGrafter"/>
</dbReference>
<keyword evidence="6" id="KW-0540">Nuclease</keyword>
<keyword evidence="7" id="KW-0479">Metal-binding</keyword>
<dbReference type="GO" id="GO:0043138">
    <property type="term" value="F:3'-5' DNA helicase activity"/>
    <property type="evidence" value="ECO:0007669"/>
    <property type="project" value="UniProtKB-EC"/>
</dbReference>
<evidence type="ECO:0000256" key="15">
    <source>
        <dbReference type="ARBA" id="ARBA00034617"/>
    </source>
</evidence>
<evidence type="ECO:0000256" key="12">
    <source>
        <dbReference type="ARBA" id="ARBA00022840"/>
    </source>
</evidence>
<keyword evidence="13" id="KW-0460">Magnesium</keyword>
<keyword evidence="12 18" id="KW-0067">ATP-binding</keyword>
<comment type="catalytic activity">
    <reaction evidence="17">
        <text>ATP + H2O = ADP + phosphate + H(+)</text>
        <dbReference type="Rhea" id="RHEA:13065"/>
        <dbReference type="ChEBI" id="CHEBI:15377"/>
        <dbReference type="ChEBI" id="CHEBI:15378"/>
        <dbReference type="ChEBI" id="CHEBI:30616"/>
        <dbReference type="ChEBI" id="CHEBI:43474"/>
        <dbReference type="ChEBI" id="CHEBI:456216"/>
        <dbReference type="EC" id="5.6.2.4"/>
    </reaction>
</comment>
<dbReference type="InterPro" id="IPR011320">
    <property type="entry name" value="RNase_H1_N"/>
</dbReference>
<dbReference type="InterPro" id="IPR014016">
    <property type="entry name" value="UvrD-like_ATP-bd"/>
</dbReference>
<dbReference type="GO" id="GO:0046872">
    <property type="term" value="F:metal ion binding"/>
    <property type="evidence" value="ECO:0007669"/>
    <property type="project" value="UniProtKB-KW"/>
</dbReference>
<evidence type="ECO:0000256" key="17">
    <source>
        <dbReference type="ARBA" id="ARBA00048988"/>
    </source>
</evidence>
<dbReference type="PANTHER" id="PTHR11070">
    <property type="entry name" value="UVRD / RECB / PCRA DNA HELICASE FAMILY MEMBER"/>
    <property type="match status" value="1"/>
</dbReference>
<dbReference type="InterPro" id="IPR009027">
    <property type="entry name" value="Ribosomal_bL9/RNase_H1_N"/>
</dbReference>
<feature type="compositionally biased region" description="Basic residues" evidence="19">
    <location>
        <begin position="7"/>
        <end position="21"/>
    </location>
</feature>
<dbReference type="GO" id="GO:0003677">
    <property type="term" value="F:DNA binding"/>
    <property type="evidence" value="ECO:0007669"/>
    <property type="project" value="InterPro"/>
</dbReference>
<feature type="region of interest" description="Disordered" evidence="19">
    <location>
        <begin position="764"/>
        <end position="802"/>
    </location>
</feature>
<dbReference type="EC" id="5.6.2.4" evidence="16"/>
<keyword evidence="8 18" id="KW-0547">Nucleotide-binding</keyword>
<dbReference type="Proteomes" id="UP001165082">
    <property type="component" value="Unassembled WGS sequence"/>
</dbReference>
<dbReference type="Pfam" id="PF13245">
    <property type="entry name" value="AAA_19"/>
    <property type="match status" value="1"/>
</dbReference>
<dbReference type="GO" id="GO:0005524">
    <property type="term" value="F:ATP binding"/>
    <property type="evidence" value="ECO:0007669"/>
    <property type="project" value="UniProtKB-UniRule"/>
</dbReference>
<feature type="region of interest" description="Disordered" evidence="19">
    <location>
        <begin position="701"/>
        <end position="728"/>
    </location>
</feature>
<dbReference type="Gene3D" id="3.40.970.10">
    <property type="entry name" value="Ribonuclease H1, N-terminal domain"/>
    <property type="match status" value="1"/>
</dbReference>
<evidence type="ECO:0000256" key="3">
    <source>
        <dbReference type="ARBA" id="ARBA00005300"/>
    </source>
</evidence>
<dbReference type="PANTHER" id="PTHR11070:SF30">
    <property type="entry name" value="F-BOX DNA HELICASE 1"/>
    <property type="match status" value="1"/>
</dbReference>
<evidence type="ECO:0000256" key="8">
    <source>
        <dbReference type="ARBA" id="ARBA00022741"/>
    </source>
</evidence>
<evidence type="ECO:0000256" key="14">
    <source>
        <dbReference type="ARBA" id="ARBA00023235"/>
    </source>
</evidence>
<evidence type="ECO:0000256" key="13">
    <source>
        <dbReference type="ARBA" id="ARBA00022842"/>
    </source>
</evidence>
<evidence type="ECO:0000256" key="10">
    <source>
        <dbReference type="ARBA" id="ARBA00022801"/>
    </source>
</evidence>
<evidence type="ECO:0000256" key="18">
    <source>
        <dbReference type="PROSITE-ProRule" id="PRU00560"/>
    </source>
</evidence>
<accession>A0A9W7AEZ9</accession>